<dbReference type="KEGG" id="bxi:BK049_05145"/>
<evidence type="ECO:0000313" key="1">
    <source>
        <dbReference type="EMBL" id="AOZ88144.1"/>
    </source>
</evidence>
<evidence type="ECO:0000313" key="2">
    <source>
        <dbReference type="Proteomes" id="UP000177709"/>
    </source>
</evidence>
<organism evidence="1 2">
    <name type="scientific">Bacillus xiamenensis</name>
    <dbReference type="NCBI Taxonomy" id="1178537"/>
    <lineage>
        <taxon>Bacteria</taxon>
        <taxon>Bacillati</taxon>
        <taxon>Bacillota</taxon>
        <taxon>Bacilli</taxon>
        <taxon>Bacillales</taxon>
        <taxon>Bacillaceae</taxon>
        <taxon>Bacillus</taxon>
    </lineage>
</organism>
<gene>
    <name evidence="1" type="ORF">BK049_05145</name>
</gene>
<accession>A0AAC9IIL4</accession>
<name>A0AAC9IIL4_9BACI</name>
<sequence>MKITVDPQAMTFHLNFKSHWQQAVGHEIKVGEYRFCVTPIDNVLKVSEITTGALVMDLPEKPLSKTESLKAFEAIGKQLLEEMKRSKHLSTAFENLKQESFRLLGETPAPEVFELVEVAE</sequence>
<dbReference type="Proteomes" id="UP000177709">
    <property type="component" value="Chromosome"/>
</dbReference>
<reference evidence="1 2" key="1">
    <citation type="submission" date="2016-10" db="EMBL/GenBank/DDBJ databases">
        <title>Whole genome sequence of hyper active fibrinolysis bacterium Bacillus pumilus strain VV3 isolated from fermented rice.</title>
        <authorList>
            <person name="Mariadas V.A."/>
            <person name="Vijayaraghavan P."/>
            <person name="Dhandapani V."/>
        </authorList>
    </citation>
    <scope>NUCLEOTIDE SEQUENCE [LARGE SCALE GENOMIC DNA]</scope>
    <source>
        <strain evidence="1 2">VV3</strain>
    </source>
</reference>
<proteinExistence type="predicted"/>
<dbReference type="RefSeq" id="WP_071168003.1">
    <property type="nucleotide sequence ID" value="NZ_CP017786.1"/>
</dbReference>
<protein>
    <submittedName>
        <fullName evidence="1">Uncharacterized protein</fullName>
    </submittedName>
</protein>
<dbReference type="EMBL" id="CP017786">
    <property type="protein sequence ID" value="AOZ88144.1"/>
    <property type="molecule type" value="Genomic_DNA"/>
</dbReference>
<dbReference type="AlphaFoldDB" id="A0AAC9IIL4"/>